<dbReference type="GeneID" id="112452026"/>
<organism evidence="2 3">
    <name type="scientific">Temnothorax curvispinosus</name>
    <dbReference type="NCBI Taxonomy" id="300111"/>
    <lineage>
        <taxon>Eukaryota</taxon>
        <taxon>Metazoa</taxon>
        <taxon>Ecdysozoa</taxon>
        <taxon>Arthropoda</taxon>
        <taxon>Hexapoda</taxon>
        <taxon>Insecta</taxon>
        <taxon>Pterygota</taxon>
        <taxon>Neoptera</taxon>
        <taxon>Endopterygota</taxon>
        <taxon>Hymenoptera</taxon>
        <taxon>Apocrita</taxon>
        <taxon>Aculeata</taxon>
        <taxon>Formicoidea</taxon>
        <taxon>Formicidae</taxon>
        <taxon>Myrmicinae</taxon>
        <taxon>Temnothorax</taxon>
    </lineage>
</organism>
<reference evidence="3" key="1">
    <citation type="submission" date="2025-08" db="UniProtKB">
        <authorList>
            <consortium name="RefSeq"/>
        </authorList>
    </citation>
    <scope>IDENTIFICATION</scope>
    <source>
        <tissue evidence="3">Whole body</tissue>
    </source>
</reference>
<gene>
    <name evidence="3" type="primary">LOC112452026</name>
</gene>
<feature type="region of interest" description="Disordered" evidence="1">
    <location>
        <begin position="738"/>
        <end position="759"/>
    </location>
</feature>
<sequence>MPKLGIATSETHTRPHFASHTQSSLMKRRTPMKSKQNSSMKDVSGLKRPQGNVILRSSGIHKKRSNIVKQSRSMQMMIMILKQQRDRRATVFLTDSELIKTCRSENPLISLRSDLIKDVSDDLKKCAGSPAKLANRTLRGELTKVVDEFEKHADNSHASQGETNCTGKDHSKSISVSSEDRTIVDVAYKLQLHLSDEEEPADSRCEVEVHRRGTESGEKPNDFPKEDCSEIETQIHPQNANAATNRKRTRKFCTNRRTGNERVDVDRARRTDLQNSKSTKHIDNSRDNSSANDKLAMDGNVIARRRGVLQRNVASNQRAWKPPGVSKTRATESATSLQPISQKSSQSTEKSTASSRNKHSSSEHVEASNSESTSSSTSANQSKMLMKENRDPRANRMMKICEHLAETKQRQRLQSGGTLPKKRWSRTKIGTKFVDKRDDANPTLSKSKSRHCQTRPIVLKESSNNSNVEQHTASTLTRGKRARTMEVIHTLRKIINDSARENEDAEENAVNDFDHEKDDNEIETSPNHDISLQNTEPHMFTKDVNLDEADQPSRRSICTQTELHLPSDQEIDAEEDQDLKEILKLTRIVATQTSPSCNRNVVEIGCNTSNVVYNDVEVSCDLMDLTSSVTEIDTDTDNDKQESTKCSNNHGASSTSVNNLSLTRSPSLTIDDCNVSHHSSEDITKYPENDVQDEDTVTSELKVDGIPSDVMAAFELAAERARNLHEAVIIYHRNLTSKESGKRNEKTDEDYETSEFRDDRHCPGIHTPFTSRENEDKIKLECEAMCHLANNGEDFDGFSTYSSRGSTSDRICDFESFSRSSKEDYFGIDQEEKNNVLSENKRARSTLNESSDSDDTEYLIQILREIQSRRNRI</sequence>
<dbReference type="OrthoDB" id="7605575at2759"/>
<feature type="compositionally biased region" description="Polar residues" evidence="1">
    <location>
        <begin position="331"/>
        <end position="340"/>
    </location>
</feature>
<dbReference type="AlphaFoldDB" id="A0A6J1PE27"/>
<feature type="compositionally biased region" description="Low complexity" evidence="1">
    <location>
        <begin position="341"/>
        <end position="355"/>
    </location>
</feature>
<feature type="region of interest" description="Disordered" evidence="1">
    <location>
        <begin position="498"/>
        <end position="536"/>
    </location>
</feature>
<evidence type="ECO:0000313" key="2">
    <source>
        <dbReference type="Proteomes" id="UP000504618"/>
    </source>
</evidence>
<dbReference type="Proteomes" id="UP000504618">
    <property type="component" value="Unplaced"/>
</dbReference>
<name>A0A6J1PE27_9HYME</name>
<evidence type="ECO:0000256" key="1">
    <source>
        <dbReference type="SAM" id="MobiDB-lite"/>
    </source>
</evidence>
<feature type="compositionally biased region" description="Basic and acidic residues" evidence="1">
    <location>
        <begin position="167"/>
        <end position="177"/>
    </location>
</feature>
<feature type="region of interest" description="Disordered" evidence="1">
    <location>
        <begin position="632"/>
        <end position="660"/>
    </location>
</feature>
<feature type="region of interest" description="Disordered" evidence="1">
    <location>
        <begin position="309"/>
        <end position="392"/>
    </location>
</feature>
<keyword evidence="2" id="KW-1185">Reference proteome</keyword>
<feature type="compositionally biased region" description="Basic residues" evidence="1">
    <location>
        <begin position="245"/>
        <end position="254"/>
    </location>
</feature>
<protein>
    <submittedName>
        <fullName evidence="3">Uncharacterized protein LOC112452026</fullName>
    </submittedName>
</protein>
<dbReference type="RefSeq" id="XP_024867782.1">
    <property type="nucleotide sequence ID" value="XM_025012014.1"/>
</dbReference>
<feature type="region of interest" description="Disordered" evidence="1">
    <location>
        <begin position="153"/>
        <end position="177"/>
    </location>
</feature>
<accession>A0A6J1PE27</accession>
<feature type="compositionally biased region" description="Polar residues" evidence="1">
    <location>
        <begin position="523"/>
        <end position="536"/>
    </location>
</feature>
<evidence type="ECO:0000313" key="3">
    <source>
        <dbReference type="RefSeq" id="XP_024867782.1"/>
    </source>
</evidence>
<proteinExistence type="predicted"/>
<feature type="compositionally biased region" description="Low complexity" evidence="1">
    <location>
        <begin position="367"/>
        <end position="380"/>
    </location>
</feature>
<feature type="region of interest" description="Disordered" evidence="1">
    <location>
        <begin position="1"/>
        <end position="49"/>
    </location>
</feature>
<feature type="compositionally biased region" description="Polar residues" evidence="1">
    <location>
        <begin position="644"/>
        <end position="660"/>
    </location>
</feature>
<feature type="compositionally biased region" description="Basic and acidic residues" evidence="1">
    <location>
        <begin position="258"/>
        <end position="272"/>
    </location>
</feature>
<feature type="region of interest" description="Disordered" evidence="1">
    <location>
        <begin position="240"/>
        <end position="296"/>
    </location>
</feature>
<feature type="compositionally biased region" description="Polar residues" evidence="1">
    <location>
        <begin position="156"/>
        <end position="166"/>
    </location>
</feature>